<evidence type="ECO:0000313" key="2">
    <source>
        <dbReference type="EMBL" id="KAF5313064.1"/>
    </source>
</evidence>
<evidence type="ECO:0000256" key="1">
    <source>
        <dbReference type="SAM" id="Phobius"/>
    </source>
</evidence>
<sequence length="389" mass="43495">MYSTRPSLIAVMFWLILIGSTTLTMIILNLSPNLSPEIPIPFHRLISIKPEIINQEHLGVSDRIYVLSLPKRRDRRENMEVLRRALNLTWSYQSALAADGGLVAEILGWVASVRDDIFLGKERQPPRAFNFSWPLDIDDIARSTTEIPLLFPIQDSHHPLRKLVQSTVVPDQPLECTTHNYDFPGNTTRIVPEYLILTPAKVACWHSHISVITQIANFSPTDGYGVGIILEDDIDMEEDIGQQIMALWPHLPTDWDIIFLGHCWSDESRGAALTPESLPLGAIGRSSGSRLHLSTSPQCTHAYALSRLGARRLLLHLQYPPFAYSRAIDQALAWLVKSGRLRSVSVVPSLVIQRRVTRSDITSGVGSPWRDYLVHGVLDNIGSANLTGL</sequence>
<protein>
    <recommendedName>
        <fullName evidence="4">Glycosyltransferase family 25 protein</fullName>
    </recommendedName>
</protein>
<dbReference type="AlphaFoldDB" id="A0A8H5EUN4"/>
<comment type="caution">
    <text evidence="2">The sequence shown here is derived from an EMBL/GenBank/DDBJ whole genome shotgun (WGS) entry which is preliminary data.</text>
</comment>
<feature type="transmembrane region" description="Helical" evidence="1">
    <location>
        <begin position="7"/>
        <end position="28"/>
    </location>
</feature>
<name>A0A8H5EUN4_9AGAR</name>
<reference evidence="2 3" key="1">
    <citation type="journal article" date="2020" name="ISME J.">
        <title>Uncovering the hidden diversity of litter-decomposition mechanisms in mushroom-forming fungi.</title>
        <authorList>
            <person name="Floudas D."/>
            <person name="Bentzer J."/>
            <person name="Ahren D."/>
            <person name="Johansson T."/>
            <person name="Persson P."/>
            <person name="Tunlid A."/>
        </authorList>
    </citation>
    <scope>NUCLEOTIDE SEQUENCE [LARGE SCALE GENOMIC DNA]</scope>
    <source>
        <strain evidence="2 3">CBS 101986</strain>
    </source>
</reference>
<dbReference type="Proteomes" id="UP000567179">
    <property type="component" value="Unassembled WGS sequence"/>
</dbReference>
<organism evidence="2 3">
    <name type="scientific">Psilocybe cf. subviscida</name>
    <dbReference type="NCBI Taxonomy" id="2480587"/>
    <lineage>
        <taxon>Eukaryota</taxon>
        <taxon>Fungi</taxon>
        <taxon>Dikarya</taxon>
        <taxon>Basidiomycota</taxon>
        <taxon>Agaricomycotina</taxon>
        <taxon>Agaricomycetes</taxon>
        <taxon>Agaricomycetidae</taxon>
        <taxon>Agaricales</taxon>
        <taxon>Agaricineae</taxon>
        <taxon>Strophariaceae</taxon>
        <taxon>Psilocybe</taxon>
    </lineage>
</organism>
<dbReference type="OrthoDB" id="47375at2759"/>
<proteinExistence type="predicted"/>
<keyword evidence="1" id="KW-0812">Transmembrane</keyword>
<keyword evidence="1" id="KW-0472">Membrane</keyword>
<keyword evidence="3" id="KW-1185">Reference proteome</keyword>
<accession>A0A8H5EUN4</accession>
<evidence type="ECO:0008006" key="4">
    <source>
        <dbReference type="Google" id="ProtNLM"/>
    </source>
</evidence>
<keyword evidence="1" id="KW-1133">Transmembrane helix</keyword>
<gene>
    <name evidence="2" type="ORF">D9619_003679</name>
</gene>
<evidence type="ECO:0000313" key="3">
    <source>
        <dbReference type="Proteomes" id="UP000567179"/>
    </source>
</evidence>
<dbReference type="EMBL" id="JAACJJ010000056">
    <property type="protein sequence ID" value="KAF5313064.1"/>
    <property type="molecule type" value="Genomic_DNA"/>
</dbReference>